<reference evidence="3" key="2">
    <citation type="journal article" date="2021" name="PeerJ">
        <title>Extensive microbial diversity within the chicken gut microbiome revealed by metagenomics and culture.</title>
        <authorList>
            <person name="Gilroy R."/>
            <person name="Ravi A."/>
            <person name="Getino M."/>
            <person name="Pursley I."/>
            <person name="Horton D.L."/>
            <person name="Alikhan N.F."/>
            <person name="Baker D."/>
            <person name="Gharbi K."/>
            <person name="Hall N."/>
            <person name="Watson M."/>
            <person name="Adriaenssens E.M."/>
            <person name="Foster-Nyarko E."/>
            <person name="Jarju S."/>
            <person name="Secka A."/>
            <person name="Antonio M."/>
            <person name="Oren A."/>
            <person name="Chaudhuri R.R."/>
            <person name="La Ragione R."/>
            <person name="Hildebrand F."/>
            <person name="Pallen M.J."/>
        </authorList>
    </citation>
    <scope>NUCLEOTIDE SEQUENCE</scope>
    <source>
        <strain evidence="3">13361</strain>
    </source>
</reference>
<keyword evidence="1" id="KW-0472">Membrane</keyword>
<evidence type="ECO:0000259" key="2">
    <source>
        <dbReference type="Pfam" id="PF13349"/>
    </source>
</evidence>
<feature type="transmembrane region" description="Helical" evidence="1">
    <location>
        <begin position="12"/>
        <end position="37"/>
    </location>
</feature>
<sequence length="267" mass="27610">MSGVQKAIKYAAIAFGIFLIVSIAGGLLSILGFFHLLGDGDVLDTPRTYPIAQDVNSLELDISAARLRIVQGDSFALESNLEKLEILQENGKLTIRESGKSWFSLGFDGAVTLTVPEDCVLEDVQISTGAGEVNVEGLAAREVELSLGAGKAELQGLTALDSGKLEGGAGKITLENAALHNFRLELGVGTLDFSGSLTGTSTLDCGVGSVEMHLTGSQEDYTFSVEKGLGKISIADHSASDGEVVGSGSNALAVSGGIGSIRIDFTS</sequence>
<evidence type="ECO:0000313" key="3">
    <source>
        <dbReference type="EMBL" id="HIQ68524.1"/>
    </source>
</evidence>
<dbReference type="InterPro" id="IPR025164">
    <property type="entry name" value="Toastrack_DUF4097"/>
</dbReference>
<dbReference type="Proteomes" id="UP000886796">
    <property type="component" value="Unassembled WGS sequence"/>
</dbReference>
<feature type="domain" description="DUF4097" evidence="2">
    <location>
        <begin position="57"/>
        <end position="237"/>
    </location>
</feature>
<name>A0A9D1CNN0_9FIRM</name>
<comment type="caution">
    <text evidence="3">The sequence shown here is derived from an EMBL/GenBank/DDBJ whole genome shotgun (WGS) entry which is preliminary data.</text>
</comment>
<dbReference type="Pfam" id="PF13349">
    <property type="entry name" value="DUF4097"/>
    <property type="match status" value="1"/>
</dbReference>
<accession>A0A9D1CNN0</accession>
<reference evidence="3" key="1">
    <citation type="submission" date="2020-10" db="EMBL/GenBank/DDBJ databases">
        <authorList>
            <person name="Gilroy R."/>
        </authorList>
    </citation>
    <scope>NUCLEOTIDE SEQUENCE</scope>
    <source>
        <strain evidence="3">13361</strain>
    </source>
</reference>
<dbReference type="EMBL" id="DVFK01000112">
    <property type="protein sequence ID" value="HIQ68524.1"/>
    <property type="molecule type" value="Genomic_DNA"/>
</dbReference>
<keyword evidence="1" id="KW-1133">Transmembrane helix</keyword>
<gene>
    <name evidence="3" type="ORF">IAB74_08470</name>
</gene>
<dbReference type="AlphaFoldDB" id="A0A9D1CNN0"/>
<protein>
    <submittedName>
        <fullName evidence="3">DUF4097 family beta strand repeat protein</fullName>
    </submittedName>
</protein>
<organism evidence="3 4">
    <name type="scientific">Candidatus Faecousia excrementigallinarum</name>
    <dbReference type="NCBI Taxonomy" id="2840806"/>
    <lineage>
        <taxon>Bacteria</taxon>
        <taxon>Bacillati</taxon>
        <taxon>Bacillota</taxon>
        <taxon>Clostridia</taxon>
        <taxon>Eubacteriales</taxon>
        <taxon>Oscillospiraceae</taxon>
        <taxon>Faecousia</taxon>
    </lineage>
</organism>
<evidence type="ECO:0000256" key="1">
    <source>
        <dbReference type="SAM" id="Phobius"/>
    </source>
</evidence>
<evidence type="ECO:0000313" key="4">
    <source>
        <dbReference type="Proteomes" id="UP000886796"/>
    </source>
</evidence>
<dbReference type="Gene3D" id="2.160.20.120">
    <property type="match status" value="1"/>
</dbReference>
<proteinExistence type="predicted"/>
<keyword evidence="1" id="KW-0812">Transmembrane</keyword>